<keyword evidence="3" id="KW-1185">Reference proteome</keyword>
<dbReference type="SUPFAM" id="SSF47598">
    <property type="entry name" value="Ribbon-helix-helix"/>
    <property type="match status" value="1"/>
</dbReference>
<evidence type="ECO:0008006" key="4">
    <source>
        <dbReference type="Google" id="ProtNLM"/>
    </source>
</evidence>
<evidence type="ECO:0000313" key="3">
    <source>
        <dbReference type="Proteomes" id="UP000008207"/>
    </source>
</evidence>
<accession>B8IY45</accession>
<feature type="region of interest" description="Disordered" evidence="1">
    <location>
        <begin position="1"/>
        <end position="28"/>
    </location>
</feature>
<dbReference type="HOGENOM" id="CLU_2735429_0_0_5"/>
<proteinExistence type="predicted"/>
<dbReference type="AlphaFoldDB" id="B8IY45"/>
<sequence>MPEVIMALPAKRPPGRPPGRRPVAARHSVRLDGARQEALARLAERRGQSVHSLIIEAIDDLIRKPDGVGLS</sequence>
<dbReference type="EMBL" id="CP001354">
    <property type="protein sequence ID" value="ACL63335.1"/>
    <property type="molecule type" value="Genomic_DNA"/>
</dbReference>
<evidence type="ECO:0000256" key="1">
    <source>
        <dbReference type="SAM" id="MobiDB-lite"/>
    </source>
</evidence>
<dbReference type="InterPro" id="IPR010985">
    <property type="entry name" value="Ribbon_hlx_hlx"/>
</dbReference>
<evidence type="ECO:0000313" key="2">
    <source>
        <dbReference type="EMBL" id="ACL63335.1"/>
    </source>
</evidence>
<organism evidence="2 3">
    <name type="scientific">Methylobacterium nodulans (strain LMG 21967 / CNCM I-2342 / ORS 2060)</name>
    <dbReference type="NCBI Taxonomy" id="460265"/>
    <lineage>
        <taxon>Bacteria</taxon>
        <taxon>Pseudomonadati</taxon>
        <taxon>Pseudomonadota</taxon>
        <taxon>Alphaproteobacteria</taxon>
        <taxon>Hyphomicrobiales</taxon>
        <taxon>Methylobacteriaceae</taxon>
        <taxon>Methylobacterium</taxon>
    </lineage>
</organism>
<dbReference type="KEGG" id="mno:Mnod_7742"/>
<name>B8IY45_METNO</name>
<dbReference type="GO" id="GO:0006355">
    <property type="term" value="P:regulation of DNA-templated transcription"/>
    <property type="evidence" value="ECO:0007669"/>
    <property type="project" value="InterPro"/>
</dbReference>
<reference evidence="3" key="1">
    <citation type="submission" date="2009-01" db="EMBL/GenBank/DDBJ databases">
        <title>Complete sequence of plasmid 5 of Methylobacterium nodulans ORS 2060.</title>
        <authorList>
            <consortium name="US DOE Joint Genome Institute"/>
            <person name="Lucas S."/>
            <person name="Copeland A."/>
            <person name="Lapidus A."/>
            <person name="Glavina del Rio T."/>
            <person name="Dalin E."/>
            <person name="Tice H."/>
            <person name="Bruce D."/>
            <person name="Goodwin L."/>
            <person name="Pitluck S."/>
            <person name="Sims D."/>
            <person name="Brettin T."/>
            <person name="Detter J.C."/>
            <person name="Han C."/>
            <person name="Larimer F."/>
            <person name="Land M."/>
            <person name="Hauser L."/>
            <person name="Kyrpides N."/>
            <person name="Ivanova N."/>
            <person name="Marx C.J."/>
            <person name="Richardson P."/>
        </authorList>
    </citation>
    <scope>NUCLEOTIDE SEQUENCE [LARGE SCALE GENOMIC DNA]</scope>
    <source>
        <strain evidence="3">LMG 21967 / CNCM I-2342 / ORS 2060</strain>
        <plasmid evidence="3">Plasmid pMNOD05</plasmid>
    </source>
</reference>
<keyword evidence="2" id="KW-0614">Plasmid</keyword>
<protein>
    <recommendedName>
        <fullName evidence="4">CopG domain protein DNA-binding domain protein</fullName>
    </recommendedName>
</protein>
<dbReference type="Proteomes" id="UP000008207">
    <property type="component" value="Plasmid pMNOD05"/>
</dbReference>
<geneLocation type="plasmid" evidence="2 3">
    <name>pMNOD05</name>
</geneLocation>
<gene>
    <name evidence="2" type="ordered locus">Mnod_7742</name>
</gene>